<evidence type="ECO:0000256" key="8">
    <source>
        <dbReference type="ARBA" id="ARBA00023284"/>
    </source>
</evidence>
<keyword evidence="5" id="KW-0049">Antioxidant</keyword>
<evidence type="ECO:0000256" key="1">
    <source>
        <dbReference type="ARBA" id="ARBA00003330"/>
    </source>
</evidence>
<evidence type="ECO:0000256" key="10">
    <source>
        <dbReference type="ARBA" id="ARBA00038489"/>
    </source>
</evidence>
<dbReference type="InterPro" id="IPR000866">
    <property type="entry name" value="AhpC/TSA"/>
</dbReference>
<dbReference type="EC" id="1.11.1.24" evidence="3"/>
<evidence type="ECO:0000313" key="15">
    <source>
        <dbReference type="EMBL" id="WCO68977.1"/>
    </source>
</evidence>
<dbReference type="GO" id="GO:0008379">
    <property type="term" value="F:thioredoxin peroxidase activity"/>
    <property type="evidence" value="ECO:0007669"/>
    <property type="project" value="TreeGrafter"/>
</dbReference>
<evidence type="ECO:0000259" key="14">
    <source>
        <dbReference type="PROSITE" id="PS51352"/>
    </source>
</evidence>
<dbReference type="CDD" id="cd03017">
    <property type="entry name" value="PRX_BCP"/>
    <property type="match status" value="1"/>
</dbReference>
<evidence type="ECO:0000256" key="11">
    <source>
        <dbReference type="ARBA" id="ARBA00041373"/>
    </source>
</evidence>
<reference evidence="15" key="1">
    <citation type="submission" date="2023-01" db="EMBL/GenBank/DDBJ databases">
        <title>The diversity of Class Acidimicrobiia in South China Sea sediment environments and the proposal of Iamia marina sp. nov., a novel species of the genus Iamia.</title>
        <authorList>
            <person name="He Y."/>
            <person name="Tian X."/>
        </authorList>
    </citation>
    <scope>NUCLEOTIDE SEQUENCE</scope>
    <source>
        <strain evidence="15">DSM 19957</strain>
    </source>
</reference>
<keyword evidence="16" id="KW-1185">Reference proteome</keyword>
<feature type="active site" description="Cysteine sulfenic acid (-SOH) intermediate; for peroxidase activity" evidence="13">
    <location>
        <position position="48"/>
    </location>
</feature>
<sequence>MGLRVGDAAPDFTLPGVEGDQVGSWTLSALRGQPVVLVFYPGDGTPVCTRQLVTYTDEIEAFADVGALVLALSPQSVESHQAFARAHGGFAFPLLADEEKAVGHAFGTVGPLGFYRRSVFVVDAGGTVGWIHRAVAGLTFQPPDDIAAAVARST</sequence>
<evidence type="ECO:0000256" key="5">
    <source>
        <dbReference type="ARBA" id="ARBA00022862"/>
    </source>
</evidence>
<comment type="function">
    <text evidence="1">Thiol-specific peroxidase that catalyzes the reduction of hydrogen peroxide and organic hydroperoxides to water and alcohols, respectively. Plays a role in cell protection against oxidative stress by detoxifying peroxides and as sensor of hydrogen peroxide-mediated signaling events.</text>
</comment>
<protein>
    <recommendedName>
        <fullName evidence="3">thioredoxin-dependent peroxiredoxin</fullName>
        <ecNumber evidence="3">1.11.1.24</ecNumber>
    </recommendedName>
    <alternativeName>
        <fullName evidence="11">Bacterioferritin comigratory protein</fullName>
    </alternativeName>
    <alternativeName>
        <fullName evidence="9">Thioredoxin peroxidase</fullName>
    </alternativeName>
</protein>
<proteinExistence type="inferred from homology"/>
<evidence type="ECO:0000256" key="3">
    <source>
        <dbReference type="ARBA" id="ARBA00013017"/>
    </source>
</evidence>
<dbReference type="SUPFAM" id="SSF52833">
    <property type="entry name" value="Thioredoxin-like"/>
    <property type="match status" value="1"/>
</dbReference>
<dbReference type="PROSITE" id="PS51352">
    <property type="entry name" value="THIOREDOXIN_2"/>
    <property type="match status" value="1"/>
</dbReference>
<dbReference type="Gene3D" id="3.40.30.10">
    <property type="entry name" value="Glutaredoxin"/>
    <property type="match status" value="1"/>
</dbReference>
<evidence type="ECO:0000256" key="2">
    <source>
        <dbReference type="ARBA" id="ARBA00011245"/>
    </source>
</evidence>
<dbReference type="GO" id="GO:0045454">
    <property type="term" value="P:cell redox homeostasis"/>
    <property type="evidence" value="ECO:0007669"/>
    <property type="project" value="TreeGrafter"/>
</dbReference>
<evidence type="ECO:0000256" key="13">
    <source>
        <dbReference type="PIRSR" id="PIRSR000239-1"/>
    </source>
</evidence>
<dbReference type="InterPro" id="IPR024706">
    <property type="entry name" value="Peroxiredoxin_AhpC-typ"/>
</dbReference>
<dbReference type="RefSeq" id="WP_272738491.1">
    <property type="nucleotide sequence ID" value="NZ_CP116942.1"/>
</dbReference>
<dbReference type="InterPro" id="IPR013766">
    <property type="entry name" value="Thioredoxin_domain"/>
</dbReference>
<evidence type="ECO:0000313" key="16">
    <source>
        <dbReference type="Proteomes" id="UP001216390"/>
    </source>
</evidence>
<comment type="subunit">
    <text evidence="2">Monomer.</text>
</comment>
<keyword evidence="6" id="KW-0560">Oxidoreductase</keyword>
<dbReference type="EMBL" id="CP116942">
    <property type="protein sequence ID" value="WCO68977.1"/>
    <property type="molecule type" value="Genomic_DNA"/>
</dbReference>
<evidence type="ECO:0000256" key="4">
    <source>
        <dbReference type="ARBA" id="ARBA00022559"/>
    </source>
</evidence>
<organism evidence="15 16">
    <name type="scientific">Iamia majanohamensis</name>
    <dbReference type="NCBI Taxonomy" id="467976"/>
    <lineage>
        <taxon>Bacteria</taxon>
        <taxon>Bacillati</taxon>
        <taxon>Actinomycetota</taxon>
        <taxon>Acidimicrobiia</taxon>
        <taxon>Acidimicrobiales</taxon>
        <taxon>Iamiaceae</taxon>
        <taxon>Iamia</taxon>
    </lineage>
</organism>
<dbReference type="KEGG" id="ima:PO878_09595"/>
<dbReference type="GO" id="GO:0005737">
    <property type="term" value="C:cytoplasm"/>
    <property type="evidence" value="ECO:0007669"/>
    <property type="project" value="TreeGrafter"/>
</dbReference>
<comment type="catalytic activity">
    <reaction evidence="12">
        <text>a hydroperoxide + [thioredoxin]-dithiol = an alcohol + [thioredoxin]-disulfide + H2O</text>
        <dbReference type="Rhea" id="RHEA:62620"/>
        <dbReference type="Rhea" id="RHEA-COMP:10698"/>
        <dbReference type="Rhea" id="RHEA-COMP:10700"/>
        <dbReference type="ChEBI" id="CHEBI:15377"/>
        <dbReference type="ChEBI" id="CHEBI:29950"/>
        <dbReference type="ChEBI" id="CHEBI:30879"/>
        <dbReference type="ChEBI" id="CHEBI:35924"/>
        <dbReference type="ChEBI" id="CHEBI:50058"/>
        <dbReference type="EC" id="1.11.1.24"/>
    </reaction>
</comment>
<gene>
    <name evidence="15" type="ORF">PO878_09595</name>
</gene>
<evidence type="ECO:0000256" key="9">
    <source>
        <dbReference type="ARBA" id="ARBA00032824"/>
    </source>
</evidence>
<feature type="domain" description="Thioredoxin" evidence="14">
    <location>
        <begin position="3"/>
        <end position="154"/>
    </location>
</feature>
<dbReference type="Proteomes" id="UP001216390">
    <property type="component" value="Chromosome"/>
</dbReference>
<name>A0AAF0BVL4_9ACTN</name>
<keyword evidence="8" id="KW-0676">Redox-active center</keyword>
<comment type="similarity">
    <text evidence="10">Belongs to the peroxiredoxin family. BCP/PrxQ subfamily.</text>
</comment>
<evidence type="ECO:0000256" key="6">
    <source>
        <dbReference type="ARBA" id="ARBA00023002"/>
    </source>
</evidence>
<dbReference type="AlphaFoldDB" id="A0AAF0BVL4"/>
<dbReference type="PIRSF" id="PIRSF000239">
    <property type="entry name" value="AHPC"/>
    <property type="match status" value="1"/>
</dbReference>
<keyword evidence="7" id="KW-1015">Disulfide bond</keyword>
<dbReference type="GO" id="GO:0034599">
    <property type="term" value="P:cellular response to oxidative stress"/>
    <property type="evidence" value="ECO:0007669"/>
    <property type="project" value="TreeGrafter"/>
</dbReference>
<dbReference type="PANTHER" id="PTHR42801:SF22">
    <property type="entry name" value="PEROXIREDOXIN SLL0755-RELATED"/>
    <property type="match status" value="1"/>
</dbReference>
<accession>A0AAF0BVL4</accession>
<dbReference type="Pfam" id="PF00578">
    <property type="entry name" value="AhpC-TSA"/>
    <property type="match status" value="1"/>
</dbReference>
<keyword evidence="4" id="KW-0575">Peroxidase</keyword>
<dbReference type="InterPro" id="IPR036249">
    <property type="entry name" value="Thioredoxin-like_sf"/>
</dbReference>
<dbReference type="InterPro" id="IPR050924">
    <property type="entry name" value="Peroxiredoxin_BCP/PrxQ"/>
</dbReference>
<evidence type="ECO:0000256" key="7">
    <source>
        <dbReference type="ARBA" id="ARBA00023157"/>
    </source>
</evidence>
<dbReference type="PANTHER" id="PTHR42801">
    <property type="entry name" value="THIOREDOXIN-DEPENDENT PEROXIDE REDUCTASE"/>
    <property type="match status" value="1"/>
</dbReference>
<evidence type="ECO:0000256" key="12">
    <source>
        <dbReference type="ARBA" id="ARBA00049091"/>
    </source>
</evidence>